<reference evidence="3 4" key="1">
    <citation type="submission" date="2021-06" db="EMBL/GenBank/DDBJ databases">
        <authorList>
            <person name="Sun Q."/>
            <person name="Li D."/>
        </authorList>
    </citation>
    <scope>NUCLEOTIDE SEQUENCE [LARGE SCALE GENOMIC DNA]</scope>
    <source>
        <strain evidence="3 4">N19</strain>
    </source>
</reference>
<gene>
    <name evidence="3" type="ORF">KQI20_00190</name>
</gene>
<dbReference type="EMBL" id="JAHLOQ010000001">
    <property type="protein sequence ID" value="MBU5334843.1"/>
    <property type="molecule type" value="Genomic_DNA"/>
</dbReference>
<evidence type="ECO:0000313" key="3">
    <source>
        <dbReference type="EMBL" id="MBU5334843.1"/>
    </source>
</evidence>
<feature type="transmembrane region" description="Helical" evidence="2">
    <location>
        <begin position="39"/>
        <end position="62"/>
    </location>
</feature>
<proteinExistence type="predicted"/>
<keyword evidence="2" id="KW-1133">Transmembrane helix</keyword>
<feature type="transmembrane region" description="Helical" evidence="2">
    <location>
        <begin position="12"/>
        <end position="33"/>
    </location>
</feature>
<dbReference type="RefSeq" id="WP_216568016.1">
    <property type="nucleotide sequence ID" value="NZ_JAHLOQ010000001.1"/>
</dbReference>
<feature type="compositionally biased region" description="Basic residues" evidence="1">
    <location>
        <begin position="84"/>
        <end position="103"/>
    </location>
</feature>
<accession>A0ABS6DSN6</accession>
<name>A0ABS6DSN6_9FIRM</name>
<feature type="region of interest" description="Disordered" evidence="1">
    <location>
        <begin position="71"/>
        <end position="103"/>
    </location>
</feature>
<protein>
    <submittedName>
        <fullName evidence="3">Uncharacterized protein</fullName>
    </submittedName>
</protein>
<keyword evidence="2" id="KW-0812">Transmembrane</keyword>
<evidence type="ECO:0000256" key="1">
    <source>
        <dbReference type="SAM" id="MobiDB-lite"/>
    </source>
</evidence>
<sequence>MKSVFKKIFKTLLTSFLICFCVMIILMISNRIMGVYRVGMAYVLLGALSFFMLSVGIIFARFDYIFKKEKPKRANRKPNEKPKQKTKTHPKNIQRKSRKREIS</sequence>
<dbReference type="Proteomes" id="UP001196301">
    <property type="component" value="Unassembled WGS sequence"/>
</dbReference>
<keyword evidence="4" id="KW-1185">Reference proteome</keyword>
<organism evidence="3 4">
    <name type="scientific">Intestinibacter bartlettii</name>
    <dbReference type="NCBI Taxonomy" id="261299"/>
    <lineage>
        <taxon>Bacteria</taxon>
        <taxon>Bacillati</taxon>
        <taxon>Bacillota</taxon>
        <taxon>Clostridia</taxon>
        <taxon>Peptostreptococcales</taxon>
        <taxon>Peptostreptococcaceae</taxon>
        <taxon>Intestinibacter</taxon>
    </lineage>
</organism>
<comment type="caution">
    <text evidence="3">The sequence shown here is derived from an EMBL/GenBank/DDBJ whole genome shotgun (WGS) entry which is preliminary data.</text>
</comment>
<evidence type="ECO:0000256" key="2">
    <source>
        <dbReference type="SAM" id="Phobius"/>
    </source>
</evidence>
<evidence type="ECO:0000313" key="4">
    <source>
        <dbReference type="Proteomes" id="UP001196301"/>
    </source>
</evidence>
<keyword evidence="2" id="KW-0472">Membrane</keyword>